<sequence>MPTFRGMAEGVSVLPVLLSQPPPAIPPQAMAIVDDAHTQSLKHRVDLWMRSAGRKAGRKILRSLRRKRPSRIVILPYLPPEIWGLVIHHASLLYYDPLDTSNELSFLEQHPLRLATYRAAMELKTAIALVSKQWNAFVRIPLYEFIWIDRASQARALTRTLLTEARDGNATRCASGEYIRRLHIETPILERCSPTDLRAILDHAPHLCMYSDYHSIQRSLFSETEDPRCTPEEILKLVAHPKMRRLSWTSYGDVPFHIRMGPLLTNLSTQLEYLELSSCFSNVRTEVTDPSHRLVKQEPQMPVCLPSLRALKVSLDNNTFAVLAEWTMPQLENLSVLSSDFSYTGPGFASFLEAHGTKIRQLELGHCSTTVEGYYLTAPQHASQSQSSMSLAERLPNLREFICSADAEWHWQSPDWVAPHILLPTHPTVEFIGIRDLHIRLRNDPDYAAGEPFFPLYTQMCDLLSVDLFPSLRFIRDLSEESHKIRMEKPNPRVTRFWMNVVERYKDRGVWAEDYTGVNITLNTLHRANLTNTDPN</sequence>
<dbReference type="AlphaFoldDB" id="A0AAW0G869"/>
<evidence type="ECO:0000313" key="1">
    <source>
        <dbReference type="EMBL" id="KAK7689608.1"/>
    </source>
</evidence>
<dbReference type="InterPro" id="IPR032675">
    <property type="entry name" value="LRR_dom_sf"/>
</dbReference>
<comment type="caution">
    <text evidence="1">The sequence shown here is derived from an EMBL/GenBank/DDBJ whole genome shotgun (WGS) entry which is preliminary data.</text>
</comment>
<evidence type="ECO:0008006" key="3">
    <source>
        <dbReference type="Google" id="ProtNLM"/>
    </source>
</evidence>
<accession>A0AAW0G869</accession>
<keyword evidence="2" id="KW-1185">Reference proteome</keyword>
<reference evidence="1 2" key="1">
    <citation type="submission" date="2022-09" db="EMBL/GenBank/DDBJ databases">
        <authorList>
            <person name="Palmer J.M."/>
        </authorList>
    </citation>
    <scope>NUCLEOTIDE SEQUENCE [LARGE SCALE GENOMIC DNA]</scope>
    <source>
        <strain evidence="1 2">DSM 7382</strain>
    </source>
</reference>
<name>A0AAW0G869_9APHY</name>
<gene>
    <name evidence="1" type="ORF">QCA50_007401</name>
</gene>
<protein>
    <recommendedName>
        <fullName evidence="3">F-box domain-containing protein</fullName>
    </recommendedName>
</protein>
<organism evidence="1 2">
    <name type="scientific">Cerrena zonata</name>
    <dbReference type="NCBI Taxonomy" id="2478898"/>
    <lineage>
        <taxon>Eukaryota</taxon>
        <taxon>Fungi</taxon>
        <taxon>Dikarya</taxon>
        <taxon>Basidiomycota</taxon>
        <taxon>Agaricomycotina</taxon>
        <taxon>Agaricomycetes</taxon>
        <taxon>Polyporales</taxon>
        <taxon>Cerrenaceae</taxon>
        <taxon>Cerrena</taxon>
    </lineage>
</organism>
<evidence type="ECO:0000313" key="2">
    <source>
        <dbReference type="Proteomes" id="UP001385951"/>
    </source>
</evidence>
<proteinExistence type="predicted"/>
<dbReference type="SUPFAM" id="SSF52047">
    <property type="entry name" value="RNI-like"/>
    <property type="match status" value="1"/>
</dbReference>
<dbReference type="Gene3D" id="3.80.10.10">
    <property type="entry name" value="Ribonuclease Inhibitor"/>
    <property type="match status" value="1"/>
</dbReference>
<dbReference type="Proteomes" id="UP001385951">
    <property type="component" value="Unassembled WGS sequence"/>
</dbReference>
<dbReference type="EMBL" id="JASBNA010000008">
    <property type="protein sequence ID" value="KAK7689608.1"/>
    <property type="molecule type" value="Genomic_DNA"/>
</dbReference>